<dbReference type="GO" id="GO:0006950">
    <property type="term" value="P:response to stress"/>
    <property type="evidence" value="ECO:0007669"/>
    <property type="project" value="UniProtKB-ARBA"/>
</dbReference>
<sequence length="240" mass="26507">MDDFMRELRKIPPVTRFLCFSSLAVTGTTLMNIVSSYKALYVRDLVLRRFEVWRLYTSFFLGGGGINYIFELVMLYRTATELEEGPYVRRSSDFAWQLFLANIATIIASTPLNPYIFARPMLVCLTYLSSQLAPAGAQSSLFGLVTFPVRYLPFVMIGLDLLMGGPGAAAQSCVGAAIGHLWWWGVWGASLGGQGYLSAFGEAPRWLRNLFGESGTRGGDGGFRMGVRVGHNWGSGRRLG</sequence>
<evidence type="ECO:0000256" key="6">
    <source>
        <dbReference type="ARBA" id="ARBA00023136"/>
    </source>
</evidence>
<keyword evidence="6 7" id="KW-0472">Membrane</keyword>
<dbReference type="PANTHER" id="PTHR11009">
    <property type="entry name" value="DER1-LIKE PROTEIN, DERLIN"/>
    <property type="match status" value="1"/>
</dbReference>
<keyword evidence="3 7" id="KW-0812">Transmembrane</keyword>
<feature type="transmembrane region" description="Helical" evidence="7">
    <location>
        <begin position="14"/>
        <end position="34"/>
    </location>
</feature>
<organism evidence="8 9">
    <name type="scientific">Schizophyllum amplum</name>
    <dbReference type="NCBI Taxonomy" id="97359"/>
    <lineage>
        <taxon>Eukaryota</taxon>
        <taxon>Fungi</taxon>
        <taxon>Dikarya</taxon>
        <taxon>Basidiomycota</taxon>
        <taxon>Agaricomycotina</taxon>
        <taxon>Agaricomycetes</taxon>
        <taxon>Agaricomycetidae</taxon>
        <taxon>Agaricales</taxon>
        <taxon>Schizophyllaceae</taxon>
        <taxon>Schizophyllum</taxon>
    </lineage>
</organism>
<dbReference type="SUPFAM" id="SSF144091">
    <property type="entry name" value="Rhomboid-like"/>
    <property type="match status" value="1"/>
</dbReference>
<proteinExistence type="inferred from homology"/>
<accession>A0A550CC36</accession>
<keyword evidence="5 7" id="KW-1133">Transmembrane helix</keyword>
<evidence type="ECO:0000256" key="7">
    <source>
        <dbReference type="RuleBase" id="RU363059"/>
    </source>
</evidence>
<dbReference type="InterPro" id="IPR007599">
    <property type="entry name" value="DER1"/>
</dbReference>
<protein>
    <recommendedName>
        <fullName evidence="7">Derlin</fullName>
    </recommendedName>
</protein>
<reference evidence="8 9" key="1">
    <citation type="journal article" date="2019" name="New Phytol.">
        <title>Comparative genomics reveals unique wood-decay strategies and fruiting body development in the Schizophyllaceae.</title>
        <authorList>
            <person name="Almasi E."/>
            <person name="Sahu N."/>
            <person name="Krizsan K."/>
            <person name="Balint B."/>
            <person name="Kovacs G.M."/>
            <person name="Kiss B."/>
            <person name="Cseklye J."/>
            <person name="Drula E."/>
            <person name="Henrissat B."/>
            <person name="Nagy I."/>
            <person name="Chovatia M."/>
            <person name="Adam C."/>
            <person name="LaButti K."/>
            <person name="Lipzen A."/>
            <person name="Riley R."/>
            <person name="Grigoriev I.V."/>
            <person name="Nagy L.G."/>
        </authorList>
    </citation>
    <scope>NUCLEOTIDE SEQUENCE [LARGE SCALE GENOMIC DNA]</scope>
    <source>
        <strain evidence="8 9">NL-1724</strain>
    </source>
</reference>
<evidence type="ECO:0000256" key="2">
    <source>
        <dbReference type="ARBA" id="ARBA00008917"/>
    </source>
</evidence>
<keyword evidence="4 7" id="KW-0256">Endoplasmic reticulum</keyword>
<dbReference type="EMBL" id="VDMD01000013">
    <property type="protein sequence ID" value="TRM62355.1"/>
    <property type="molecule type" value="Genomic_DNA"/>
</dbReference>
<gene>
    <name evidence="8" type="ORF">BD626DRAFT_558174</name>
</gene>
<feature type="transmembrane region" description="Helical" evidence="7">
    <location>
        <begin position="94"/>
        <end position="112"/>
    </location>
</feature>
<keyword evidence="9" id="KW-1185">Reference proteome</keyword>
<comment type="subcellular location">
    <subcellularLocation>
        <location evidence="1 7">Endoplasmic reticulum membrane</location>
        <topology evidence="1 7">Multi-pass membrane protein</topology>
    </subcellularLocation>
</comment>
<dbReference type="AlphaFoldDB" id="A0A550CC36"/>
<name>A0A550CC36_9AGAR</name>
<comment type="caution">
    <text evidence="7">Lacks conserved residue(s) required for the propagation of feature annotation.</text>
</comment>
<evidence type="ECO:0000256" key="1">
    <source>
        <dbReference type="ARBA" id="ARBA00004477"/>
    </source>
</evidence>
<dbReference type="GO" id="GO:0005789">
    <property type="term" value="C:endoplasmic reticulum membrane"/>
    <property type="evidence" value="ECO:0007669"/>
    <property type="project" value="UniProtKB-SubCell"/>
</dbReference>
<feature type="transmembrane region" description="Helical" evidence="7">
    <location>
        <begin position="55"/>
        <end position="74"/>
    </location>
</feature>
<comment type="caution">
    <text evidence="8">The sequence shown here is derived from an EMBL/GenBank/DDBJ whole genome shotgun (WGS) entry which is preliminary data.</text>
</comment>
<dbReference type="Pfam" id="PF04511">
    <property type="entry name" value="DER1"/>
    <property type="match status" value="1"/>
</dbReference>
<evidence type="ECO:0000256" key="4">
    <source>
        <dbReference type="ARBA" id="ARBA00022824"/>
    </source>
</evidence>
<evidence type="ECO:0000256" key="3">
    <source>
        <dbReference type="ARBA" id="ARBA00022692"/>
    </source>
</evidence>
<dbReference type="InterPro" id="IPR035952">
    <property type="entry name" value="Rhomboid-like_sf"/>
</dbReference>
<dbReference type="STRING" id="97359.A0A550CC36"/>
<dbReference type="Proteomes" id="UP000320762">
    <property type="component" value="Unassembled WGS sequence"/>
</dbReference>
<evidence type="ECO:0000313" key="9">
    <source>
        <dbReference type="Proteomes" id="UP000320762"/>
    </source>
</evidence>
<comment type="similarity">
    <text evidence="2 7">Belongs to the derlin family.</text>
</comment>
<evidence type="ECO:0000313" key="8">
    <source>
        <dbReference type="EMBL" id="TRM62355.1"/>
    </source>
</evidence>
<dbReference type="OrthoDB" id="1716531at2759"/>
<evidence type="ECO:0000256" key="5">
    <source>
        <dbReference type="ARBA" id="ARBA00022989"/>
    </source>
</evidence>
<comment type="function">
    <text evidence="7">May be involved in the degradation of misfolded endoplasmic reticulum (ER) luminal proteins.</text>
</comment>